<evidence type="ECO:0008006" key="3">
    <source>
        <dbReference type="Google" id="ProtNLM"/>
    </source>
</evidence>
<accession>A0A415G8A0</accession>
<comment type="caution">
    <text evidence="1">The sequence shown here is derived from an EMBL/GenBank/DDBJ whole genome shotgun (WGS) entry which is preliminary data.</text>
</comment>
<evidence type="ECO:0000313" key="1">
    <source>
        <dbReference type="EMBL" id="RHK39914.1"/>
    </source>
</evidence>
<dbReference type="RefSeq" id="WP_118314327.1">
    <property type="nucleotide sequence ID" value="NZ_QRNJ01000018.1"/>
</dbReference>
<dbReference type="EMBL" id="QRNJ01000018">
    <property type="protein sequence ID" value="RHK39914.1"/>
    <property type="molecule type" value="Genomic_DNA"/>
</dbReference>
<dbReference type="AlphaFoldDB" id="A0A415G8A0"/>
<organism evidence="1 2">
    <name type="scientific">Anaerobutyricum hallii</name>
    <dbReference type="NCBI Taxonomy" id="39488"/>
    <lineage>
        <taxon>Bacteria</taxon>
        <taxon>Bacillati</taxon>
        <taxon>Bacillota</taxon>
        <taxon>Clostridia</taxon>
        <taxon>Lachnospirales</taxon>
        <taxon>Lachnospiraceae</taxon>
        <taxon>Anaerobutyricum</taxon>
    </lineage>
</organism>
<dbReference type="Proteomes" id="UP000283497">
    <property type="component" value="Unassembled WGS sequence"/>
</dbReference>
<proteinExistence type="predicted"/>
<evidence type="ECO:0000313" key="2">
    <source>
        <dbReference type="Proteomes" id="UP000283497"/>
    </source>
</evidence>
<name>A0A415G8A0_9FIRM</name>
<sequence length="116" mass="13605">MEDNLIDILTEFGYPVLRQGSLTPDEKYPEHFFTFWNNDAPDHSHYDNSEYGTEWNFDVNFYSTDPEKTYSVLAQARTKLKENKWIIPGQGYDVASDEITHTGRGLRAYYLQIQEV</sequence>
<gene>
    <name evidence="1" type="ORF">DW068_05945</name>
</gene>
<protein>
    <recommendedName>
        <fullName evidence="3">DUF3168 domain-containing protein</fullName>
    </recommendedName>
</protein>
<reference evidence="1 2" key="1">
    <citation type="submission" date="2018-08" db="EMBL/GenBank/DDBJ databases">
        <title>A genome reference for cultivated species of the human gut microbiota.</title>
        <authorList>
            <person name="Zou Y."/>
            <person name="Xue W."/>
            <person name="Luo G."/>
        </authorList>
    </citation>
    <scope>NUCLEOTIDE SEQUENCE [LARGE SCALE GENOMIC DNA]</scope>
    <source>
        <strain evidence="1 2">AF45-14BH</strain>
    </source>
</reference>